<keyword evidence="3" id="KW-1185">Reference proteome</keyword>
<feature type="compositionally biased region" description="Basic and acidic residues" evidence="1">
    <location>
        <begin position="321"/>
        <end position="333"/>
    </location>
</feature>
<dbReference type="RefSeq" id="WP_173635614.1">
    <property type="nucleotide sequence ID" value="NZ_CP054212.1"/>
</dbReference>
<dbReference type="Proteomes" id="UP000505325">
    <property type="component" value="Chromosome"/>
</dbReference>
<dbReference type="KEGG" id="pmak:PMPD1_3861"/>
<evidence type="ECO:0000313" key="3">
    <source>
        <dbReference type="Proteomes" id="UP000505325"/>
    </source>
</evidence>
<name>A0A6M8UPC0_9GAMM</name>
<evidence type="ECO:0000313" key="2">
    <source>
        <dbReference type="EMBL" id="QKJ88772.1"/>
    </source>
</evidence>
<organism evidence="2 3">
    <name type="scientific">Paramixta manurensis</name>
    <dbReference type="NCBI Taxonomy" id="2740817"/>
    <lineage>
        <taxon>Bacteria</taxon>
        <taxon>Pseudomonadati</taxon>
        <taxon>Pseudomonadota</taxon>
        <taxon>Gammaproteobacteria</taxon>
        <taxon>Enterobacterales</taxon>
        <taxon>Erwiniaceae</taxon>
        <taxon>Paramixta</taxon>
    </lineage>
</organism>
<feature type="region of interest" description="Disordered" evidence="1">
    <location>
        <begin position="311"/>
        <end position="384"/>
    </location>
</feature>
<feature type="compositionally biased region" description="Polar residues" evidence="1">
    <location>
        <begin position="361"/>
        <end position="374"/>
    </location>
</feature>
<protein>
    <submittedName>
        <fullName evidence="2">Uncharacterized protein</fullName>
    </submittedName>
</protein>
<feature type="compositionally biased region" description="Basic and acidic residues" evidence="1">
    <location>
        <begin position="342"/>
        <end position="358"/>
    </location>
</feature>
<evidence type="ECO:0000256" key="1">
    <source>
        <dbReference type="SAM" id="MobiDB-lite"/>
    </source>
</evidence>
<reference evidence="2 3" key="1">
    <citation type="submission" date="2020-06" db="EMBL/GenBank/DDBJ databases">
        <title>Genome sequence of Paramixta manurensis strain PD-1.</title>
        <authorList>
            <person name="Lee C.W."/>
            <person name="Kim J."/>
        </authorList>
    </citation>
    <scope>NUCLEOTIDE SEQUENCE [LARGE SCALE GENOMIC DNA]</scope>
    <source>
        <strain evidence="2 3">PD-1</strain>
    </source>
</reference>
<sequence>MPLTTVSENRLRPLESRNFQTNNPTRRVSMRIALEGTNRAHRERQVEVSVKEMNALRLGNRAIDDTWRILDIGSANQRQHVLSTQGESYRRTLLTYQKTKGQDIATVARDAARYRAGNCYQMAAVSALLLATDPHQNQPVAMVANRNVDHAFVEVGDARERNRTIIVDAWPEFGRAMRKKEFQFADQYDVVQRYAPRADLRERESLLRGRKYSQRRVNEEFGRAAPALAQLDPGQLTTHLVKRQKMYEQRHTSYNLGAAYYATDSAGITTEADQTLSEEQFLRRMEGPLGVRTLQDGSPGLGRRIAMEVEASTPARVSGRARREARGEVEAREPHRHHRHVRVDERGRTEERRGRQPRGESTNSTRPRARSTSVFDAVRRLFGG</sequence>
<gene>
    <name evidence="2" type="ORF">PMPD1_3861</name>
</gene>
<dbReference type="EMBL" id="CP054212">
    <property type="protein sequence ID" value="QKJ88772.1"/>
    <property type="molecule type" value="Genomic_DNA"/>
</dbReference>
<proteinExistence type="predicted"/>
<accession>A0A6M8UPC0</accession>
<dbReference type="AlphaFoldDB" id="A0A6M8UPC0"/>